<dbReference type="PANTHER" id="PTHR33164">
    <property type="entry name" value="TRANSCRIPTIONAL REGULATOR, MARR FAMILY"/>
    <property type="match status" value="1"/>
</dbReference>
<dbReference type="EMBL" id="VFOP01000001">
    <property type="protein sequence ID" value="TQL52192.1"/>
    <property type="molecule type" value="Genomic_DNA"/>
</dbReference>
<evidence type="ECO:0000313" key="3">
    <source>
        <dbReference type="Proteomes" id="UP000319516"/>
    </source>
</evidence>
<evidence type="ECO:0000259" key="1">
    <source>
        <dbReference type="PROSITE" id="PS50995"/>
    </source>
</evidence>
<dbReference type="InterPro" id="IPR036390">
    <property type="entry name" value="WH_DNA-bd_sf"/>
</dbReference>
<gene>
    <name evidence="2" type="ORF">FB467_3371</name>
</gene>
<dbReference type="Pfam" id="PF01047">
    <property type="entry name" value="MarR"/>
    <property type="match status" value="1"/>
</dbReference>
<protein>
    <submittedName>
        <fullName evidence="2">MarR family transcriptional regulator</fullName>
    </submittedName>
</protein>
<dbReference type="GO" id="GO:0006950">
    <property type="term" value="P:response to stress"/>
    <property type="evidence" value="ECO:0007669"/>
    <property type="project" value="TreeGrafter"/>
</dbReference>
<dbReference type="InterPro" id="IPR000835">
    <property type="entry name" value="HTH_MarR-typ"/>
</dbReference>
<proteinExistence type="predicted"/>
<reference evidence="2 3" key="1">
    <citation type="submission" date="2019-06" db="EMBL/GenBank/DDBJ databases">
        <title>Sequencing the genomes of 1000 actinobacteria strains.</title>
        <authorList>
            <person name="Klenk H.-P."/>
        </authorList>
    </citation>
    <scope>NUCLEOTIDE SEQUENCE [LARGE SCALE GENOMIC DNA]</scope>
    <source>
        <strain evidence="2 3">DSM 12335</strain>
    </source>
</reference>
<comment type="caution">
    <text evidence="2">The sequence shown here is derived from an EMBL/GenBank/DDBJ whole genome shotgun (WGS) entry which is preliminary data.</text>
</comment>
<dbReference type="PANTHER" id="PTHR33164:SF99">
    <property type="entry name" value="MARR FAMILY REGULATORY PROTEIN"/>
    <property type="match status" value="1"/>
</dbReference>
<name>A0A542YVV1_9MICO</name>
<dbReference type="Proteomes" id="UP000319516">
    <property type="component" value="Unassembled WGS sequence"/>
</dbReference>
<feature type="domain" description="HTH marR-type" evidence="1">
    <location>
        <begin position="1"/>
        <end position="151"/>
    </location>
</feature>
<keyword evidence="3" id="KW-1185">Reference proteome</keyword>
<dbReference type="SMART" id="SM00347">
    <property type="entry name" value="HTH_MARR"/>
    <property type="match status" value="1"/>
</dbReference>
<accession>A0A542YVV1</accession>
<dbReference type="RefSeq" id="WP_141786099.1">
    <property type="nucleotide sequence ID" value="NZ_BAAAIK010000001.1"/>
</dbReference>
<dbReference type="Gene3D" id="1.10.10.10">
    <property type="entry name" value="Winged helix-like DNA-binding domain superfamily/Winged helix DNA-binding domain"/>
    <property type="match status" value="1"/>
</dbReference>
<dbReference type="OrthoDB" id="8635520at2"/>
<sequence>MARAADQEGRWLSEDEQRSWRAFLRGQRLLNEALDQALATDGIRLTEYEIISMLSEAPGGRLRMSVLADQVVQSRSRLTHTATRLESRGWVERRTCHEDRRGVELTLTASGRAALVDLSRIHVESVRANLVDLLEPEQFAALGEAMQVVVDALDVAGLTDAAQNPVRTHAAARLSDSA</sequence>
<dbReference type="SUPFAM" id="SSF46785">
    <property type="entry name" value="Winged helix' DNA-binding domain"/>
    <property type="match status" value="1"/>
</dbReference>
<dbReference type="InterPro" id="IPR039422">
    <property type="entry name" value="MarR/SlyA-like"/>
</dbReference>
<evidence type="ECO:0000313" key="2">
    <source>
        <dbReference type="EMBL" id="TQL52192.1"/>
    </source>
</evidence>
<dbReference type="InterPro" id="IPR036388">
    <property type="entry name" value="WH-like_DNA-bd_sf"/>
</dbReference>
<organism evidence="2 3">
    <name type="scientific">Ornithinicoccus hortensis</name>
    <dbReference type="NCBI Taxonomy" id="82346"/>
    <lineage>
        <taxon>Bacteria</taxon>
        <taxon>Bacillati</taxon>
        <taxon>Actinomycetota</taxon>
        <taxon>Actinomycetes</taxon>
        <taxon>Micrococcales</taxon>
        <taxon>Intrasporangiaceae</taxon>
        <taxon>Ornithinicoccus</taxon>
    </lineage>
</organism>
<dbReference type="PROSITE" id="PS50995">
    <property type="entry name" value="HTH_MARR_2"/>
    <property type="match status" value="1"/>
</dbReference>
<dbReference type="AlphaFoldDB" id="A0A542YVV1"/>
<dbReference type="GO" id="GO:0003700">
    <property type="term" value="F:DNA-binding transcription factor activity"/>
    <property type="evidence" value="ECO:0007669"/>
    <property type="project" value="InterPro"/>
</dbReference>
<dbReference type="PRINTS" id="PR00598">
    <property type="entry name" value="HTHMARR"/>
</dbReference>